<dbReference type="PANTHER" id="PTHR43537">
    <property type="entry name" value="TRANSCRIPTIONAL REGULATOR, GNTR FAMILY"/>
    <property type="match status" value="1"/>
</dbReference>
<keyword evidence="1" id="KW-0805">Transcription regulation</keyword>
<keyword evidence="3" id="KW-0804">Transcription</keyword>
<accession>A0ABU8VKG7</accession>
<dbReference type="InterPro" id="IPR011711">
    <property type="entry name" value="GntR_C"/>
</dbReference>
<evidence type="ECO:0000256" key="3">
    <source>
        <dbReference type="ARBA" id="ARBA00023163"/>
    </source>
</evidence>
<feature type="region of interest" description="Disordered" evidence="4">
    <location>
        <begin position="1"/>
        <end position="24"/>
    </location>
</feature>
<dbReference type="SUPFAM" id="SSF46785">
    <property type="entry name" value="Winged helix' DNA-binding domain"/>
    <property type="match status" value="1"/>
</dbReference>
<dbReference type="Gene3D" id="1.10.10.10">
    <property type="entry name" value="Winged helix-like DNA-binding domain superfamily/Winged helix DNA-binding domain"/>
    <property type="match status" value="1"/>
</dbReference>
<evidence type="ECO:0000313" key="6">
    <source>
        <dbReference type="EMBL" id="MEJ8814164.1"/>
    </source>
</evidence>
<comment type="caution">
    <text evidence="6">The sequence shown here is derived from an EMBL/GenBank/DDBJ whole genome shotgun (WGS) entry which is preliminary data.</text>
</comment>
<dbReference type="InterPro" id="IPR036390">
    <property type="entry name" value="WH_DNA-bd_sf"/>
</dbReference>
<name>A0ABU8VKG7_9BURK</name>
<evidence type="ECO:0000259" key="5">
    <source>
        <dbReference type="PROSITE" id="PS50949"/>
    </source>
</evidence>
<feature type="domain" description="HTH gntR-type" evidence="5">
    <location>
        <begin position="27"/>
        <end position="94"/>
    </location>
</feature>
<keyword evidence="7" id="KW-1185">Reference proteome</keyword>
<evidence type="ECO:0000256" key="1">
    <source>
        <dbReference type="ARBA" id="ARBA00023015"/>
    </source>
</evidence>
<dbReference type="PROSITE" id="PS50949">
    <property type="entry name" value="HTH_GNTR"/>
    <property type="match status" value="1"/>
</dbReference>
<gene>
    <name evidence="6" type="ORF">WKW77_23970</name>
</gene>
<protein>
    <submittedName>
        <fullName evidence="6">GntR family transcriptional regulator</fullName>
    </submittedName>
</protein>
<organism evidence="6 7">
    <name type="scientific">Variovorax ureilyticus</name>
    <dbReference type="NCBI Taxonomy" id="1836198"/>
    <lineage>
        <taxon>Bacteria</taxon>
        <taxon>Pseudomonadati</taxon>
        <taxon>Pseudomonadota</taxon>
        <taxon>Betaproteobacteria</taxon>
        <taxon>Burkholderiales</taxon>
        <taxon>Comamonadaceae</taxon>
        <taxon>Variovorax</taxon>
    </lineage>
</organism>
<evidence type="ECO:0000256" key="4">
    <source>
        <dbReference type="SAM" id="MobiDB-lite"/>
    </source>
</evidence>
<dbReference type="SMART" id="SM00895">
    <property type="entry name" value="FCD"/>
    <property type="match status" value="1"/>
</dbReference>
<dbReference type="RefSeq" id="WP_340359390.1">
    <property type="nucleotide sequence ID" value="NZ_JBBKZU010000011.1"/>
</dbReference>
<dbReference type="InterPro" id="IPR036388">
    <property type="entry name" value="WH-like_DNA-bd_sf"/>
</dbReference>
<dbReference type="Proteomes" id="UP001365846">
    <property type="component" value="Unassembled WGS sequence"/>
</dbReference>
<dbReference type="EMBL" id="JBBKZU010000011">
    <property type="protein sequence ID" value="MEJ8814164.1"/>
    <property type="molecule type" value="Genomic_DNA"/>
</dbReference>
<reference evidence="6 7" key="1">
    <citation type="submission" date="2024-03" db="EMBL/GenBank/DDBJ databases">
        <title>Novel species of the genus Variovorax.</title>
        <authorList>
            <person name="Liu Q."/>
            <person name="Xin Y.-H."/>
        </authorList>
    </citation>
    <scope>NUCLEOTIDE SEQUENCE [LARGE SCALE GENOMIC DNA]</scope>
    <source>
        <strain evidence="6 7">KACC 18899</strain>
    </source>
</reference>
<dbReference type="Pfam" id="PF00392">
    <property type="entry name" value="GntR"/>
    <property type="match status" value="1"/>
</dbReference>
<dbReference type="Gene3D" id="1.20.120.530">
    <property type="entry name" value="GntR ligand-binding domain-like"/>
    <property type="match status" value="1"/>
</dbReference>
<evidence type="ECO:0000313" key="7">
    <source>
        <dbReference type="Proteomes" id="UP001365846"/>
    </source>
</evidence>
<dbReference type="Pfam" id="PF07729">
    <property type="entry name" value="FCD"/>
    <property type="match status" value="1"/>
</dbReference>
<dbReference type="InterPro" id="IPR008920">
    <property type="entry name" value="TF_FadR/GntR_C"/>
</dbReference>
<dbReference type="InterPro" id="IPR000524">
    <property type="entry name" value="Tscrpt_reg_HTH_GntR"/>
</dbReference>
<sequence>MNTLEIPRARPRAPAPGKSSPADAAPVTLRNLAYQGFRQQIIDARIRPGQFVSQRELVQLLEMPLAAVRELVPRLEAAGLIKAVPKRGLQIATVDMKLIRNAWQVRTMVEREAVIHFARTASAETIAQQIAAHEAILERALRPQPDEALERDSQAVDWGLHDLMVDSIGNEILSEIYRVNSLHVRLIRYDADSMRPVQVVPAMREHLEFLQALAAGDRDGALEFMMAHIEKSKRRVLAGMFQVDELPDAD</sequence>
<evidence type="ECO:0000256" key="2">
    <source>
        <dbReference type="ARBA" id="ARBA00023125"/>
    </source>
</evidence>
<keyword evidence="2" id="KW-0238">DNA-binding</keyword>
<dbReference type="SUPFAM" id="SSF48008">
    <property type="entry name" value="GntR ligand-binding domain-like"/>
    <property type="match status" value="1"/>
</dbReference>
<proteinExistence type="predicted"/>
<dbReference type="PANTHER" id="PTHR43537:SF24">
    <property type="entry name" value="GLUCONATE OPERON TRANSCRIPTIONAL REPRESSOR"/>
    <property type="match status" value="1"/>
</dbReference>